<dbReference type="EMBL" id="CAJNOO010009244">
    <property type="protein sequence ID" value="CAF1490326.1"/>
    <property type="molecule type" value="Genomic_DNA"/>
</dbReference>
<feature type="non-terminal residue" evidence="1">
    <location>
        <position position="61"/>
    </location>
</feature>
<gene>
    <name evidence="1" type="ORF">RFH988_LOCUS38369</name>
</gene>
<comment type="caution">
    <text evidence="1">The sequence shown here is derived from an EMBL/GenBank/DDBJ whole genome shotgun (WGS) entry which is preliminary data.</text>
</comment>
<reference evidence="1" key="1">
    <citation type="submission" date="2021-02" db="EMBL/GenBank/DDBJ databases">
        <authorList>
            <person name="Nowell W R."/>
        </authorList>
    </citation>
    <scope>NUCLEOTIDE SEQUENCE</scope>
</reference>
<evidence type="ECO:0000313" key="1">
    <source>
        <dbReference type="EMBL" id="CAF1490326.1"/>
    </source>
</evidence>
<name>A0A815SHT5_9BILA</name>
<dbReference type="Proteomes" id="UP000663882">
    <property type="component" value="Unassembled WGS sequence"/>
</dbReference>
<evidence type="ECO:0000313" key="2">
    <source>
        <dbReference type="Proteomes" id="UP000663882"/>
    </source>
</evidence>
<dbReference type="OrthoDB" id="10026536at2759"/>
<protein>
    <submittedName>
        <fullName evidence="1">Uncharacterized protein</fullName>
    </submittedName>
</protein>
<accession>A0A815SHT5</accession>
<organism evidence="1 2">
    <name type="scientific">Rotaria sordida</name>
    <dbReference type="NCBI Taxonomy" id="392033"/>
    <lineage>
        <taxon>Eukaryota</taxon>
        <taxon>Metazoa</taxon>
        <taxon>Spiralia</taxon>
        <taxon>Gnathifera</taxon>
        <taxon>Rotifera</taxon>
        <taxon>Eurotatoria</taxon>
        <taxon>Bdelloidea</taxon>
        <taxon>Philodinida</taxon>
        <taxon>Philodinidae</taxon>
        <taxon>Rotaria</taxon>
    </lineage>
</organism>
<dbReference type="AlphaFoldDB" id="A0A815SHT5"/>
<sequence length="61" mass="7086">MAASKDVEQLNCRYLDIWEEPKIPLMPIEGYESRPLVSLEEAAKNIKDIVDDLDRIIWLAK</sequence>
<proteinExistence type="predicted"/>